<evidence type="ECO:0000313" key="1">
    <source>
        <dbReference type="EMBL" id="KAJ3261972.1"/>
    </source>
</evidence>
<reference evidence="1" key="1">
    <citation type="submission" date="2020-05" db="EMBL/GenBank/DDBJ databases">
        <title>Phylogenomic resolution of chytrid fungi.</title>
        <authorList>
            <person name="Stajich J.E."/>
            <person name="Amses K."/>
            <person name="Simmons R."/>
            <person name="Seto K."/>
            <person name="Myers J."/>
            <person name="Bonds A."/>
            <person name="Quandt C.A."/>
            <person name="Barry K."/>
            <person name="Liu P."/>
            <person name="Grigoriev I."/>
            <person name="Longcore J.E."/>
            <person name="James T.Y."/>
        </authorList>
    </citation>
    <scope>NUCLEOTIDE SEQUENCE</scope>
    <source>
        <strain evidence="1">PLAUS21</strain>
    </source>
</reference>
<keyword evidence="2" id="KW-1185">Reference proteome</keyword>
<sequence length="148" mass="16946">MLHEFGTKEKYAGLVLIGPKDIITKKEHEQTRVITYLPLFVLDILRFFDRWGGIKSASIGRILGPYASLDMKSKQLKFNLHTPTTVIKHMIGGQYDQLTPPKNAENVAEWLRVDESNVKWYPTGHMVMMEQEANVNADIESFANKLLK</sequence>
<dbReference type="EMBL" id="JADGKB010000003">
    <property type="protein sequence ID" value="KAJ3261972.1"/>
    <property type="molecule type" value="Genomic_DNA"/>
</dbReference>
<dbReference type="Proteomes" id="UP001210925">
    <property type="component" value="Unassembled WGS sequence"/>
</dbReference>
<gene>
    <name evidence="1" type="ORF">HK103_003815</name>
</gene>
<accession>A0AAD5Y8G3</accession>
<name>A0AAD5Y8G3_9FUNG</name>
<dbReference type="AlphaFoldDB" id="A0AAD5Y8G3"/>
<proteinExistence type="predicted"/>
<protein>
    <submittedName>
        <fullName evidence="1">Uncharacterized protein</fullName>
    </submittedName>
</protein>
<dbReference type="Gene3D" id="3.40.50.1820">
    <property type="entry name" value="alpha/beta hydrolase"/>
    <property type="match status" value="1"/>
</dbReference>
<evidence type="ECO:0000313" key="2">
    <source>
        <dbReference type="Proteomes" id="UP001210925"/>
    </source>
</evidence>
<organism evidence="1 2">
    <name type="scientific">Boothiomyces macroporosus</name>
    <dbReference type="NCBI Taxonomy" id="261099"/>
    <lineage>
        <taxon>Eukaryota</taxon>
        <taxon>Fungi</taxon>
        <taxon>Fungi incertae sedis</taxon>
        <taxon>Chytridiomycota</taxon>
        <taxon>Chytridiomycota incertae sedis</taxon>
        <taxon>Chytridiomycetes</taxon>
        <taxon>Rhizophydiales</taxon>
        <taxon>Terramycetaceae</taxon>
        <taxon>Boothiomyces</taxon>
    </lineage>
</organism>
<dbReference type="InterPro" id="IPR029058">
    <property type="entry name" value="AB_hydrolase_fold"/>
</dbReference>
<comment type="caution">
    <text evidence="1">The sequence shown here is derived from an EMBL/GenBank/DDBJ whole genome shotgun (WGS) entry which is preliminary data.</text>
</comment>
<dbReference type="SUPFAM" id="SSF53474">
    <property type="entry name" value="alpha/beta-Hydrolases"/>
    <property type="match status" value="1"/>
</dbReference>